<proteinExistence type="inferred from homology"/>
<dbReference type="GO" id="GO:0006508">
    <property type="term" value="P:proteolysis"/>
    <property type="evidence" value="ECO:0007669"/>
    <property type="project" value="UniProtKB-KW"/>
</dbReference>
<dbReference type="InterPro" id="IPR000209">
    <property type="entry name" value="Peptidase_S8/S53_dom"/>
</dbReference>
<dbReference type="InterPro" id="IPR023828">
    <property type="entry name" value="Peptidase_S8_Ser-AS"/>
</dbReference>
<dbReference type="Pfam" id="PF18962">
    <property type="entry name" value="Por_Secre_tail"/>
    <property type="match status" value="1"/>
</dbReference>
<dbReference type="PANTHER" id="PTHR43806">
    <property type="entry name" value="PEPTIDASE S8"/>
    <property type="match status" value="1"/>
</dbReference>
<dbReference type="InterPro" id="IPR015500">
    <property type="entry name" value="Peptidase_S8_subtilisin-rel"/>
</dbReference>
<dbReference type="InterPro" id="IPR026444">
    <property type="entry name" value="Secre_tail"/>
</dbReference>
<dbReference type="Pfam" id="PF00082">
    <property type="entry name" value="Peptidase_S8"/>
    <property type="match status" value="1"/>
</dbReference>
<dbReference type="CDD" id="cd07493">
    <property type="entry name" value="Peptidases_S8_9"/>
    <property type="match status" value="1"/>
</dbReference>
<keyword evidence="5 6" id="KW-0720">Serine protease</keyword>
<dbReference type="NCBIfam" id="TIGR04183">
    <property type="entry name" value="Por_Secre_tail"/>
    <property type="match status" value="1"/>
</dbReference>
<evidence type="ECO:0000313" key="11">
    <source>
        <dbReference type="Proteomes" id="UP000256980"/>
    </source>
</evidence>
<evidence type="ECO:0000256" key="3">
    <source>
        <dbReference type="ARBA" id="ARBA00022729"/>
    </source>
</evidence>
<comment type="caution">
    <text evidence="10">The sequence shown here is derived from an EMBL/GenBank/DDBJ whole genome shotgun (WGS) entry which is preliminary data.</text>
</comment>
<evidence type="ECO:0000313" key="10">
    <source>
        <dbReference type="EMBL" id="RED44065.1"/>
    </source>
</evidence>
<dbReference type="Gene3D" id="3.40.50.200">
    <property type="entry name" value="Peptidase S8/S53 domain"/>
    <property type="match status" value="1"/>
</dbReference>
<sequence length="540" mass="58682">MKSIFTLLLLFLVIGKGFAQEDAWVYLTDKSNVAASIANPISILSQKAIDRKQNHNVAIDERDVPVNETYISDLKLQTGITVMAKSKWFNAIHVRGTEEDINALSNLNYVDSIDFANQSLNTASRSASNLNKWEVENETIAFTYGDTQNQVEMINADNLHIADFTGEGITIAVMDAGFPNVNTMSAFQRLRDNSDLLNGYDFVDRNPDVYAFTGNNHGTKVLSTMAAFVQDQYVGTAPDASYYLFRTEDSGSENPVEESYWVEAAERADSLGVDLINTSLGYQTFDNPTYDYTPADMNGQVTYITKGASIAAEKGILVVVSAGNSGATSWQTVGAPADSPNVLSIGAVNADGNYVTFSSQGSAAQVGYQKPDVVARGGAAYVIDEFGGIVQNNGTSFSGPIMCGGIASLWQALPDALPTEIMDFVRQSASQYTTPDDFLGYGIPDLDLARSNALSLDEMEIEAFSFYPNPVATKLNIEIPSTENELKVSIYNQLGQEVMHQLVTEASNYINVSNLASGIYIIKLSTTNNSKTYKFIKSSN</sequence>
<name>A0A3D9H3J8_9FLAO</name>
<dbReference type="OrthoDB" id="1407599at2"/>
<dbReference type="EMBL" id="QRDV01000004">
    <property type="protein sequence ID" value="RED44065.1"/>
    <property type="molecule type" value="Genomic_DNA"/>
</dbReference>
<dbReference type="InterPro" id="IPR050131">
    <property type="entry name" value="Peptidase_S8_subtilisin-like"/>
</dbReference>
<feature type="domain" description="Peptidase S8/S53" evidence="8">
    <location>
        <begin position="166"/>
        <end position="442"/>
    </location>
</feature>
<evidence type="ECO:0000256" key="1">
    <source>
        <dbReference type="ARBA" id="ARBA00011073"/>
    </source>
</evidence>
<dbReference type="InterPro" id="IPR017317">
    <property type="entry name" value="Pept_S8_subtilisin_bacteroid-2"/>
</dbReference>
<organism evidence="10 11">
    <name type="scientific">Winogradskyella eximia</name>
    <dbReference type="NCBI Taxonomy" id="262006"/>
    <lineage>
        <taxon>Bacteria</taxon>
        <taxon>Pseudomonadati</taxon>
        <taxon>Bacteroidota</taxon>
        <taxon>Flavobacteriia</taxon>
        <taxon>Flavobacteriales</taxon>
        <taxon>Flavobacteriaceae</taxon>
        <taxon>Winogradskyella</taxon>
    </lineage>
</organism>
<dbReference type="PANTHER" id="PTHR43806:SF67">
    <property type="entry name" value="EGF-LIKE DOMAIN-CONTAINING PROTEIN"/>
    <property type="match status" value="1"/>
</dbReference>
<dbReference type="PROSITE" id="PS00136">
    <property type="entry name" value="SUBTILASE_ASP"/>
    <property type="match status" value="1"/>
</dbReference>
<gene>
    <name evidence="10" type="ORF">DFQ10_104258</name>
</gene>
<evidence type="ECO:0000259" key="8">
    <source>
        <dbReference type="Pfam" id="PF00082"/>
    </source>
</evidence>
<protein>
    <submittedName>
        <fullName evidence="10">Putative secreted protein (Por secretion system target)</fullName>
    </submittedName>
</protein>
<keyword evidence="11" id="KW-1185">Reference proteome</keyword>
<accession>A0A3D9H3J8</accession>
<feature type="domain" description="Secretion system C-terminal sorting" evidence="9">
    <location>
        <begin position="467"/>
        <end position="536"/>
    </location>
</feature>
<evidence type="ECO:0000256" key="4">
    <source>
        <dbReference type="ARBA" id="ARBA00022801"/>
    </source>
</evidence>
<evidence type="ECO:0000256" key="7">
    <source>
        <dbReference type="RuleBase" id="RU003355"/>
    </source>
</evidence>
<dbReference type="RefSeq" id="WP_115817465.1">
    <property type="nucleotide sequence ID" value="NZ_QRDV01000004.1"/>
</dbReference>
<dbReference type="InterPro" id="IPR036852">
    <property type="entry name" value="Peptidase_S8/S53_dom_sf"/>
</dbReference>
<dbReference type="PIRSF" id="PIRSF037903">
    <property type="entry name" value="Subtilisin_rel_GFO_2223"/>
    <property type="match status" value="1"/>
</dbReference>
<evidence type="ECO:0000256" key="6">
    <source>
        <dbReference type="PROSITE-ProRule" id="PRU01240"/>
    </source>
</evidence>
<comment type="similarity">
    <text evidence="1 6 7">Belongs to the peptidase S8 family.</text>
</comment>
<dbReference type="SUPFAM" id="SSF52743">
    <property type="entry name" value="Subtilisin-like"/>
    <property type="match status" value="1"/>
</dbReference>
<evidence type="ECO:0000256" key="2">
    <source>
        <dbReference type="ARBA" id="ARBA00022670"/>
    </source>
</evidence>
<feature type="active site" description="Charge relay system" evidence="6">
    <location>
        <position position="396"/>
    </location>
</feature>
<dbReference type="GO" id="GO:0004252">
    <property type="term" value="F:serine-type endopeptidase activity"/>
    <property type="evidence" value="ECO:0007669"/>
    <property type="project" value="UniProtKB-UniRule"/>
</dbReference>
<feature type="active site" description="Charge relay system" evidence="6">
    <location>
        <position position="217"/>
    </location>
</feature>
<feature type="active site" description="Charge relay system" evidence="6">
    <location>
        <position position="175"/>
    </location>
</feature>
<keyword evidence="4 6" id="KW-0378">Hydrolase</keyword>
<evidence type="ECO:0000256" key="5">
    <source>
        <dbReference type="ARBA" id="ARBA00022825"/>
    </source>
</evidence>
<reference evidence="10 11" key="1">
    <citation type="submission" date="2018-07" db="EMBL/GenBank/DDBJ databases">
        <title>Genomic Encyclopedia of Type Strains, Phase III (KMG-III): the genomes of soil and plant-associated and newly described type strains.</title>
        <authorList>
            <person name="Whitman W."/>
        </authorList>
    </citation>
    <scope>NUCLEOTIDE SEQUENCE [LARGE SCALE GENOMIC DNA]</scope>
    <source>
        <strain evidence="10 11">CECT 7946</strain>
    </source>
</reference>
<dbReference type="PRINTS" id="PR00723">
    <property type="entry name" value="SUBTILISIN"/>
</dbReference>
<keyword evidence="2 6" id="KW-0645">Protease</keyword>
<dbReference type="Proteomes" id="UP000256980">
    <property type="component" value="Unassembled WGS sequence"/>
</dbReference>
<dbReference type="AlphaFoldDB" id="A0A3D9H3J8"/>
<dbReference type="InterPro" id="IPR023827">
    <property type="entry name" value="Peptidase_S8_Asp-AS"/>
</dbReference>
<dbReference type="PROSITE" id="PS00138">
    <property type="entry name" value="SUBTILASE_SER"/>
    <property type="match status" value="1"/>
</dbReference>
<dbReference type="PROSITE" id="PS51892">
    <property type="entry name" value="SUBTILASE"/>
    <property type="match status" value="1"/>
</dbReference>
<keyword evidence="3" id="KW-0732">Signal</keyword>
<evidence type="ECO:0000259" key="9">
    <source>
        <dbReference type="Pfam" id="PF18962"/>
    </source>
</evidence>